<proteinExistence type="predicted"/>
<dbReference type="InterPro" id="IPR046478">
    <property type="entry name" value="DUF6799"/>
</dbReference>
<dbReference type="Pfam" id="PF20606">
    <property type="entry name" value="DUF6799"/>
    <property type="match status" value="1"/>
</dbReference>
<protein>
    <recommendedName>
        <fullName evidence="3">DUF6799 domain-containing protein</fullName>
    </recommendedName>
</protein>
<accession>A0ABX3NTL0</accession>
<name>A0ABX3NTL0_9BACT</name>
<gene>
    <name evidence="4" type="ORF">A4D02_35640</name>
</gene>
<feature type="region of interest" description="Disordered" evidence="1">
    <location>
        <begin position="19"/>
        <end position="38"/>
    </location>
</feature>
<keyword evidence="2" id="KW-0732">Signal</keyword>
<feature type="signal peptide" evidence="2">
    <location>
        <begin position="1"/>
        <end position="20"/>
    </location>
</feature>
<organism evidence="4 5">
    <name type="scientific">Niastella koreensis</name>
    <dbReference type="NCBI Taxonomy" id="354356"/>
    <lineage>
        <taxon>Bacteria</taxon>
        <taxon>Pseudomonadati</taxon>
        <taxon>Bacteroidota</taxon>
        <taxon>Chitinophagia</taxon>
        <taxon>Chitinophagales</taxon>
        <taxon>Chitinophagaceae</taxon>
        <taxon>Niastella</taxon>
    </lineage>
</organism>
<evidence type="ECO:0000313" key="5">
    <source>
        <dbReference type="Proteomes" id="UP000192277"/>
    </source>
</evidence>
<reference evidence="4 5" key="1">
    <citation type="submission" date="2016-04" db="EMBL/GenBank/DDBJ databases">
        <authorList>
            <person name="Chen L."/>
            <person name="Zhuang W."/>
            <person name="Wang G."/>
        </authorList>
    </citation>
    <scope>NUCLEOTIDE SEQUENCE [LARGE SCALE GENOMIC DNA]</scope>
    <source>
        <strain evidence="5">GR20</strain>
    </source>
</reference>
<feature type="domain" description="DUF6799" evidence="3">
    <location>
        <begin position="42"/>
        <end position="96"/>
    </location>
</feature>
<dbReference type="RefSeq" id="WP_014217529.1">
    <property type="nucleotide sequence ID" value="NZ_LWBO01000030.1"/>
</dbReference>
<evidence type="ECO:0000256" key="1">
    <source>
        <dbReference type="SAM" id="MobiDB-lite"/>
    </source>
</evidence>
<sequence length="113" mass="12601">MKRMTLTLLVLLGLASAATAQEPKKKAPSPQKTEQEKQAISECVMMKGGKMFHYKDGKETAITNETIFHEMKVMPDGTCKMKNGKSMKLKEGECCDTKAAIHKDCQKMMMKKG</sequence>
<evidence type="ECO:0000256" key="2">
    <source>
        <dbReference type="SAM" id="SignalP"/>
    </source>
</evidence>
<dbReference type="Proteomes" id="UP000192277">
    <property type="component" value="Unassembled WGS sequence"/>
</dbReference>
<feature type="chain" id="PRO_5046404366" description="DUF6799 domain-containing protein" evidence="2">
    <location>
        <begin position="21"/>
        <end position="113"/>
    </location>
</feature>
<comment type="caution">
    <text evidence="4">The sequence shown here is derived from an EMBL/GenBank/DDBJ whole genome shotgun (WGS) entry which is preliminary data.</text>
</comment>
<evidence type="ECO:0000259" key="3">
    <source>
        <dbReference type="Pfam" id="PF20606"/>
    </source>
</evidence>
<dbReference type="EMBL" id="LWBO01000030">
    <property type="protein sequence ID" value="OQP44212.1"/>
    <property type="molecule type" value="Genomic_DNA"/>
</dbReference>
<keyword evidence="5" id="KW-1185">Reference proteome</keyword>
<evidence type="ECO:0000313" key="4">
    <source>
        <dbReference type="EMBL" id="OQP44212.1"/>
    </source>
</evidence>